<feature type="signal peptide" evidence="12 15">
    <location>
        <begin position="1"/>
        <end position="22"/>
    </location>
</feature>
<evidence type="ECO:0000256" key="6">
    <source>
        <dbReference type="ARBA" id="ARBA00022729"/>
    </source>
</evidence>
<keyword evidence="11" id="KW-0325">Glycoprotein</keyword>
<keyword evidence="8 14" id="KW-0862">Zinc</keyword>
<dbReference type="SUPFAM" id="SSF49854">
    <property type="entry name" value="Spermadhesin, CUB domain"/>
    <property type="match status" value="1"/>
</dbReference>
<evidence type="ECO:0000256" key="15">
    <source>
        <dbReference type="RuleBase" id="RU361183"/>
    </source>
</evidence>
<keyword evidence="19" id="KW-1185">Reference proteome</keyword>
<protein>
    <recommendedName>
        <fullName evidence="12">Zinc metalloproteinase</fullName>
    </recommendedName>
</protein>
<evidence type="ECO:0000256" key="14">
    <source>
        <dbReference type="PROSITE-ProRule" id="PRU01211"/>
    </source>
</evidence>
<evidence type="ECO:0000256" key="5">
    <source>
        <dbReference type="ARBA" id="ARBA00022723"/>
    </source>
</evidence>
<evidence type="ECO:0000256" key="2">
    <source>
        <dbReference type="ARBA" id="ARBA00022525"/>
    </source>
</evidence>
<comment type="caution">
    <text evidence="18">The sequence shown here is derived from an EMBL/GenBank/DDBJ whole genome shotgun (WGS) entry which is preliminary data.</text>
</comment>
<dbReference type="Pfam" id="PF01400">
    <property type="entry name" value="Astacin"/>
    <property type="match status" value="1"/>
</dbReference>
<feature type="binding site" evidence="14">
    <location>
        <position position="308"/>
    </location>
    <ligand>
        <name>Zn(2+)</name>
        <dbReference type="ChEBI" id="CHEBI:29105"/>
        <note>catalytic</note>
    </ligand>
</feature>
<dbReference type="GO" id="GO:0005576">
    <property type="term" value="C:extracellular region"/>
    <property type="evidence" value="ECO:0007669"/>
    <property type="project" value="UniProtKB-SubCell"/>
</dbReference>
<sequence>MGPHSSLLLLAEIVVVAVLISADPPLTALHEPQKGSNPVLGVVPLSLNEVHEIASKLPDWPKGLQAKLDDLVKNLPKAADGTPLKGKELLKQTGSKLFSKDGQDTSDLDELAKIIAENKGKAEQDLKASEDEVYNKNKEAIDKAKEQGKSLGVKPLPEDAPLSIDQINNALNLSEIFLEHDISRSVADTKKHLGIDEPGKSPKKRQAYYDSQYPDTIWSNGVYYNFDPSLGSNARNVINSAINFWAKNTCIQFKQVDPTNSSSYPVIMFIPGQGCYSPVGRQVGSQYQYVSIGSYCEYIATAAHEIGHSLGLFHEQNRFDRGSSVFVDTTNIQSGHASEYQQQTTSTNYNYGKPYDYQGIMHYRQGVWALNASAPVMYAMDPNYQMSMGWTQLPVFGDIVELNMHYSCYDMCKNTSLVCQYEGYPNPTTNCTTCQCPSGFGGKDCSQRQGASGGANCGATLSAFPDWQTLGVANTVGSGSYTTGALTNPARCTWHITAPVGSKIQYMFTYVGFDNTNNALCYESCYYGGVNVKGSGPSWKPEGMRVCCPYQFNVTMTTTADRLIVQPWNLYRYTDFQLQYRIANAQTGAP</sequence>
<evidence type="ECO:0000256" key="8">
    <source>
        <dbReference type="ARBA" id="ARBA00022833"/>
    </source>
</evidence>
<dbReference type="PROSITE" id="PS51864">
    <property type="entry name" value="ASTACIN"/>
    <property type="match status" value="1"/>
</dbReference>
<comment type="caution">
    <text evidence="13">Lacks conserved residue(s) required for the propagation of feature annotation.</text>
</comment>
<keyword evidence="5 14" id="KW-0479">Metal-binding</keyword>
<dbReference type="Gene3D" id="2.60.120.290">
    <property type="entry name" value="Spermadhesin, CUB domain"/>
    <property type="match status" value="1"/>
</dbReference>
<dbReference type="GO" id="GO:0008270">
    <property type="term" value="F:zinc ion binding"/>
    <property type="evidence" value="ECO:0007669"/>
    <property type="project" value="UniProtKB-UniRule"/>
</dbReference>
<dbReference type="AlphaFoldDB" id="A0AA39LKS3"/>
<evidence type="ECO:0000313" key="19">
    <source>
        <dbReference type="Proteomes" id="UP001175271"/>
    </source>
</evidence>
<dbReference type="GO" id="GO:0004222">
    <property type="term" value="F:metalloendopeptidase activity"/>
    <property type="evidence" value="ECO:0007669"/>
    <property type="project" value="UniProtKB-UniRule"/>
</dbReference>
<feature type="active site" evidence="14">
    <location>
        <position position="305"/>
    </location>
</feature>
<dbReference type="PANTHER" id="PTHR10127:SF891">
    <property type="entry name" value="ZINC METALLOPROTEINASE NAS-29"/>
    <property type="match status" value="1"/>
</dbReference>
<dbReference type="PIRSF" id="PIRSF036365">
    <property type="entry name" value="Astacin_nematoda"/>
    <property type="match status" value="1"/>
</dbReference>
<dbReference type="InterPro" id="IPR035914">
    <property type="entry name" value="Sperma_CUB_dom_sf"/>
</dbReference>
<keyword evidence="3" id="KW-0245">EGF-like domain</keyword>
<evidence type="ECO:0000256" key="1">
    <source>
        <dbReference type="ARBA" id="ARBA00004613"/>
    </source>
</evidence>
<dbReference type="InterPro" id="IPR000859">
    <property type="entry name" value="CUB_dom"/>
</dbReference>
<evidence type="ECO:0000256" key="10">
    <source>
        <dbReference type="ARBA" id="ARBA00023157"/>
    </source>
</evidence>
<dbReference type="GO" id="GO:0006508">
    <property type="term" value="P:proteolysis"/>
    <property type="evidence" value="ECO:0007669"/>
    <property type="project" value="UniProtKB-KW"/>
</dbReference>
<dbReference type="GO" id="GO:0018996">
    <property type="term" value="P:molting cycle, collagen and cuticulin-based cuticle"/>
    <property type="evidence" value="ECO:0007669"/>
    <property type="project" value="InterPro"/>
</dbReference>
<keyword evidence="2 12" id="KW-0964">Secreted</keyword>
<keyword evidence="10" id="KW-1015">Disulfide bond</keyword>
<dbReference type="EMBL" id="JAUCMV010000004">
    <property type="protein sequence ID" value="KAK0400952.1"/>
    <property type="molecule type" value="Genomic_DNA"/>
</dbReference>
<dbReference type="CDD" id="cd04280">
    <property type="entry name" value="ZnMc_astacin_like"/>
    <property type="match status" value="1"/>
</dbReference>
<dbReference type="Gene3D" id="3.40.390.10">
    <property type="entry name" value="Collagenase (Catalytic Domain)"/>
    <property type="match status" value="1"/>
</dbReference>
<evidence type="ECO:0000256" key="12">
    <source>
        <dbReference type="PIRNR" id="PIRNR036365"/>
    </source>
</evidence>
<keyword evidence="4 14" id="KW-0645">Protease</keyword>
<evidence type="ECO:0000256" key="3">
    <source>
        <dbReference type="ARBA" id="ARBA00022536"/>
    </source>
</evidence>
<evidence type="ECO:0000313" key="18">
    <source>
        <dbReference type="EMBL" id="KAK0400952.1"/>
    </source>
</evidence>
<feature type="binding site" evidence="14">
    <location>
        <position position="314"/>
    </location>
    <ligand>
        <name>Zn(2+)</name>
        <dbReference type="ChEBI" id="CHEBI:29105"/>
        <note>catalytic</note>
    </ligand>
</feature>
<feature type="chain" id="PRO_5041490219" description="Zinc metalloproteinase" evidence="12 15">
    <location>
        <begin position="23"/>
        <end position="590"/>
    </location>
</feature>
<feature type="domain" description="Peptidase M12A" evidence="17">
    <location>
        <begin position="206"/>
        <end position="409"/>
    </location>
</feature>
<gene>
    <name evidence="18" type="ORF">QR680_015531</name>
</gene>
<evidence type="ECO:0000259" key="16">
    <source>
        <dbReference type="PROSITE" id="PS01180"/>
    </source>
</evidence>
<dbReference type="PANTHER" id="PTHR10127">
    <property type="entry name" value="DISCOIDIN, CUB, EGF, LAMININ , AND ZINC METALLOPROTEASE DOMAIN CONTAINING"/>
    <property type="match status" value="1"/>
</dbReference>
<organism evidence="18 19">
    <name type="scientific">Steinernema hermaphroditum</name>
    <dbReference type="NCBI Taxonomy" id="289476"/>
    <lineage>
        <taxon>Eukaryota</taxon>
        <taxon>Metazoa</taxon>
        <taxon>Ecdysozoa</taxon>
        <taxon>Nematoda</taxon>
        <taxon>Chromadorea</taxon>
        <taxon>Rhabditida</taxon>
        <taxon>Tylenchina</taxon>
        <taxon>Panagrolaimomorpha</taxon>
        <taxon>Strongyloidoidea</taxon>
        <taxon>Steinernematidae</taxon>
        <taxon>Steinernema</taxon>
    </lineage>
</organism>
<evidence type="ECO:0000256" key="7">
    <source>
        <dbReference type="ARBA" id="ARBA00022801"/>
    </source>
</evidence>
<proteinExistence type="predicted"/>
<dbReference type="InterPro" id="IPR001506">
    <property type="entry name" value="Peptidase_M12A"/>
</dbReference>
<dbReference type="Proteomes" id="UP001175271">
    <property type="component" value="Unassembled WGS sequence"/>
</dbReference>
<evidence type="ECO:0000259" key="17">
    <source>
        <dbReference type="PROSITE" id="PS51864"/>
    </source>
</evidence>
<keyword evidence="6 12" id="KW-0732">Signal</keyword>
<feature type="domain" description="CUB" evidence="16">
    <location>
        <begin position="457"/>
        <end position="583"/>
    </location>
</feature>
<dbReference type="PROSITE" id="PS01180">
    <property type="entry name" value="CUB"/>
    <property type="match status" value="1"/>
</dbReference>
<evidence type="ECO:0000256" key="11">
    <source>
        <dbReference type="ARBA" id="ARBA00023180"/>
    </source>
</evidence>
<keyword evidence="7 14" id="KW-0378">Hydrolase</keyword>
<dbReference type="InterPro" id="IPR034035">
    <property type="entry name" value="Astacin-like_dom"/>
</dbReference>
<dbReference type="InterPro" id="IPR017050">
    <property type="entry name" value="Metallopeptidase_nem"/>
</dbReference>
<evidence type="ECO:0000256" key="9">
    <source>
        <dbReference type="ARBA" id="ARBA00023049"/>
    </source>
</evidence>
<dbReference type="SUPFAM" id="SSF55486">
    <property type="entry name" value="Metalloproteases ('zincins'), catalytic domain"/>
    <property type="match status" value="1"/>
</dbReference>
<dbReference type="InterPro" id="IPR006026">
    <property type="entry name" value="Peptidase_Metallo"/>
</dbReference>
<evidence type="ECO:0000256" key="13">
    <source>
        <dbReference type="PROSITE-ProRule" id="PRU00059"/>
    </source>
</evidence>
<accession>A0AA39LKS3</accession>
<dbReference type="InterPro" id="IPR024079">
    <property type="entry name" value="MetalloPept_cat_dom_sf"/>
</dbReference>
<comment type="subcellular location">
    <subcellularLocation>
        <location evidence="1 12">Secreted</location>
    </subcellularLocation>
</comment>
<dbReference type="SMART" id="SM00235">
    <property type="entry name" value="ZnMc"/>
    <property type="match status" value="1"/>
</dbReference>
<evidence type="ECO:0000256" key="4">
    <source>
        <dbReference type="ARBA" id="ARBA00022670"/>
    </source>
</evidence>
<name>A0AA39LKS3_9BILA</name>
<reference evidence="18" key="1">
    <citation type="submission" date="2023-06" db="EMBL/GenBank/DDBJ databases">
        <title>Genomic analysis of the entomopathogenic nematode Steinernema hermaphroditum.</title>
        <authorList>
            <person name="Schwarz E.M."/>
            <person name="Heppert J.K."/>
            <person name="Baniya A."/>
            <person name="Schwartz H.T."/>
            <person name="Tan C.-H."/>
            <person name="Antoshechkin I."/>
            <person name="Sternberg P.W."/>
            <person name="Goodrich-Blair H."/>
            <person name="Dillman A.R."/>
        </authorList>
    </citation>
    <scope>NUCLEOTIDE SEQUENCE</scope>
    <source>
        <strain evidence="18">PS9179</strain>
        <tissue evidence="18">Whole animal</tissue>
    </source>
</reference>
<dbReference type="PRINTS" id="PR00480">
    <property type="entry name" value="ASTACIN"/>
</dbReference>
<feature type="binding site" evidence="14">
    <location>
        <position position="304"/>
    </location>
    <ligand>
        <name>Zn(2+)</name>
        <dbReference type="ChEBI" id="CHEBI:29105"/>
        <note>catalytic</note>
    </ligand>
</feature>
<keyword evidence="9 14" id="KW-0482">Metalloprotease</keyword>
<comment type="cofactor">
    <cofactor evidence="14 15">
        <name>Zn(2+)</name>
        <dbReference type="ChEBI" id="CHEBI:29105"/>
    </cofactor>
    <text evidence="14 15">Binds 1 zinc ion per subunit.</text>
</comment>